<dbReference type="UniPathway" id="UPA00079"/>
<dbReference type="InterPro" id="IPR000845">
    <property type="entry name" value="Nucleoside_phosphorylase_d"/>
</dbReference>
<protein>
    <recommendedName>
        <fullName evidence="1 2">Futalosine hydrolase</fullName>
        <shortName evidence="1">FL hydrolase</shortName>
        <ecNumber evidence="1 2">3.2.2.26</ecNumber>
    </recommendedName>
    <alternativeName>
        <fullName evidence="1">Futalosine nucleosidase</fullName>
    </alternativeName>
    <alternativeName>
        <fullName evidence="1">Menaquinone biosynthetic enzyme MqnB</fullName>
    </alternativeName>
</protein>
<dbReference type="InterPro" id="IPR019963">
    <property type="entry name" value="FL_hydrolase_MqnB"/>
</dbReference>
<dbReference type="Pfam" id="PF01048">
    <property type="entry name" value="PNP_UDP_1"/>
    <property type="match status" value="1"/>
</dbReference>
<dbReference type="GO" id="GO:0008782">
    <property type="term" value="F:adenosylhomocysteine nucleosidase activity"/>
    <property type="evidence" value="ECO:0007669"/>
    <property type="project" value="TreeGrafter"/>
</dbReference>
<dbReference type="PANTHER" id="PTHR46832:SF2">
    <property type="entry name" value="FUTALOSINE HYDROLASE"/>
    <property type="match status" value="1"/>
</dbReference>
<dbReference type="EC" id="3.2.2.26" evidence="1 2"/>
<dbReference type="Proteomes" id="UP000315971">
    <property type="component" value="Unassembled WGS sequence"/>
</dbReference>
<dbReference type="InterPro" id="IPR035994">
    <property type="entry name" value="Nucleoside_phosphorylase_sf"/>
</dbReference>
<dbReference type="GO" id="GO:0008930">
    <property type="term" value="F:methylthioadenosine nucleosidase activity"/>
    <property type="evidence" value="ECO:0007669"/>
    <property type="project" value="TreeGrafter"/>
</dbReference>
<comment type="catalytic activity">
    <reaction evidence="1">
        <text>futalosine + H2O = dehypoxanthine futalosine + hypoxanthine</text>
        <dbReference type="Rhea" id="RHEA:25904"/>
        <dbReference type="ChEBI" id="CHEBI:15377"/>
        <dbReference type="ChEBI" id="CHEBI:17368"/>
        <dbReference type="ChEBI" id="CHEBI:58863"/>
        <dbReference type="ChEBI" id="CHEBI:58864"/>
        <dbReference type="EC" id="3.2.2.26"/>
    </reaction>
</comment>
<comment type="pathway">
    <text evidence="1">Quinol/quinone metabolism; menaquinone biosynthesis.</text>
</comment>
<evidence type="ECO:0000256" key="1">
    <source>
        <dbReference type="HAMAP-Rule" id="MF_00991"/>
    </source>
</evidence>
<gene>
    <name evidence="1" type="primary">mqnB</name>
    <name evidence="4" type="ORF">SAMN06265350_101530</name>
</gene>
<organism evidence="4 5">
    <name type="scientific">Solitalea koreensis</name>
    <dbReference type="NCBI Taxonomy" id="543615"/>
    <lineage>
        <taxon>Bacteria</taxon>
        <taxon>Pseudomonadati</taxon>
        <taxon>Bacteroidota</taxon>
        <taxon>Sphingobacteriia</taxon>
        <taxon>Sphingobacteriales</taxon>
        <taxon>Sphingobacteriaceae</taxon>
        <taxon>Solitalea</taxon>
    </lineage>
</organism>
<dbReference type="EMBL" id="FXSZ01000001">
    <property type="protein sequence ID" value="SMO39976.1"/>
    <property type="molecule type" value="Genomic_DNA"/>
</dbReference>
<dbReference type="SUPFAM" id="SSF53167">
    <property type="entry name" value="Purine and uridine phosphorylases"/>
    <property type="match status" value="1"/>
</dbReference>
<sequence>MIIQKLIINGCSTIDYGLSILHPTFALIMKLLLVAATKAEIQPFINIHPHTDVLITGVGMVATTYHLTKHLAKNSYDLVINAGIAGAFDRSIKLGEVIQVISEELPELGAEDGDHFVSLTDLGFMNPNEFPFTNGKLINNFRTENLKSLAGVTVNTVNGNESSIQKMVERCTPDVESMEGAAFFYVCLQENVKFIQLRSISNHVEKRNRANWDIPLAIKHLNNYLIEYVNKIY</sequence>
<dbReference type="GO" id="GO:0009234">
    <property type="term" value="P:menaquinone biosynthetic process"/>
    <property type="evidence" value="ECO:0007669"/>
    <property type="project" value="UniProtKB-UniRule"/>
</dbReference>
<evidence type="ECO:0000259" key="3">
    <source>
        <dbReference type="Pfam" id="PF01048"/>
    </source>
</evidence>
<name>A0A521AYT8_9SPHI</name>
<comment type="similarity">
    <text evidence="1">Belongs to the PNP/UDP phosphorylase family. Futalosine hydrolase subfamily.</text>
</comment>
<evidence type="ECO:0000313" key="4">
    <source>
        <dbReference type="EMBL" id="SMO39976.1"/>
    </source>
</evidence>
<reference evidence="4 5" key="1">
    <citation type="submission" date="2017-05" db="EMBL/GenBank/DDBJ databases">
        <authorList>
            <person name="Varghese N."/>
            <person name="Submissions S."/>
        </authorList>
    </citation>
    <scope>NUCLEOTIDE SEQUENCE [LARGE SCALE GENOMIC DNA]</scope>
    <source>
        <strain evidence="4 5">DSM 21342</strain>
    </source>
</reference>
<dbReference type="GO" id="GO:0005829">
    <property type="term" value="C:cytosol"/>
    <property type="evidence" value="ECO:0007669"/>
    <property type="project" value="TreeGrafter"/>
</dbReference>
<dbReference type="PANTHER" id="PTHR46832">
    <property type="entry name" value="5'-METHYLTHIOADENOSINE/S-ADENOSYLHOMOCYSTEINE NUCLEOSIDASE"/>
    <property type="match status" value="1"/>
</dbReference>
<dbReference type="NCBIfam" id="TIGR03664">
    <property type="entry name" value="fut_nucase"/>
    <property type="match status" value="1"/>
</dbReference>
<dbReference type="AlphaFoldDB" id="A0A521AYT8"/>
<dbReference type="GO" id="GO:0019284">
    <property type="term" value="P:L-methionine salvage from S-adenosylmethionine"/>
    <property type="evidence" value="ECO:0007669"/>
    <property type="project" value="TreeGrafter"/>
</dbReference>
<dbReference type="HAMAP" id="MF_00991">
    <property type="entry name" value="MqnB"/>
    <property type="match status" value="1"/>
</dbReference>
<proteinExistence type="inferred from homology"/>
<feature type="domain" description="Nucleoside phosphorylase" evidence="3">
    <location>
        <begin position="55"/>
        <end position="213"/>
    </location>
</feature>
<keyword evidence="1 4" id="KW-0378">Hydrolase</keyword>
<comment type="function">
    <text evidence="1">Catalyzes the hydrolysis of futalosine (FL) to dehypoxanthine futalosine (DHFL) and hypoxanthine, a step in the biosynthesis of menaquinone (MK, vitamin K2).</text>
</comment>
<accession>A0A521AYT8</accession>
<evidence type="ECO:0000313" key="5">
    <source>
        <dbReference type="Proteomes" id="UP000315971"/>
    </source>
</evidence>
<dbReference type="CDD" id="cd17766">
    <property type="entry name" value="futalosine_nucleosidase_MqnB"/>
    <property type="match status" value="1"/>
</dbReference>
<keyword evidence="5" id="KW-1185">Reference proteome</keyword>
<evidence type="ECO:0000256" key="2">
    <source>
        <dbReference type="NCBIfam" id="TIGR03664"/>
    </source>
</evidence>
<dbReference type="Gene3D" id="3.40.50.1580">
    <property type="entry name" value="Nucleoside phosphorylase domain"/>
    <property type="match status" value="1"/>
</dbReference>
<dbReference type="GO" id="GO:0009116">
    <property type="term" value="P:nucleoside metabolic process"/>
    <property type="evidence" value="ECO:0007669"/>
    <property type="project" value="InterPro"/>
</dbReference>
<keyword evidence="1" id="KW-0474">Menaquinone biosynthesis</keyword>